<dbReference type="Proteomes" id="UP001245285">
    <property type="component" value="Unassembled WGS sequence"/>
</dbReference>
<evidence type="ECO:0008006" key="3">
    <source>
        <dbReference type="Google" id="ProtNLM"/>
    </source>
</evidence>
<accession>A0ABU3CJK6</accession>
<protein>
    <recommendedName>
        <fullName evidence="3">2-dehydro-3-deoxyphosphooctonate aldolase</fullName>
    </recommendedName>
</protein>
<gene>
    <name evidence="1" type="ORF">RM545_07515</name>
</gene>
<keyword evidence="2" id="KW-1185">Reference proteome</keyword>
<sequence>MKKLLFILSIFLLAACGTTRDPQLREQLDRDFGFDPRHPILVGSDNLESGPGNQQDYLNNLSGPNGEVITYTRLGSCCDFRTENGILGNGMLDKYEINYEGLEEPIILYFNMYDPAPQDIQVPAGLILKE</sequence>
<dbReference type="PROSITE" id="PS51257">
    <property type="entry name" value="PROKAR_LIPOPROTEIN"/>
    <property type="match status" value="1"/>
</dbReference>
<reference evidence="1 2" key="1">
    <citation type="submission" date="2023-09" db="EMBL/GenBank/DDBJ databases">
        <authorList>
            <person name="Rey-Velasco X."/>
        </authorList>
    </citation>
    <scope>NUCLEOTIDE SEQUENCE [LARGE SCALE GENOMIC DNA]</scope>
    <source>
        <strain evidence="1 2">F260</strain>
    </source>
</reference>
<evidence type="ECO:0000313" key="2">
    <source>
        <dbReference type="Proteomes" id="UP001245285"/>
    </source>
</evidence>
<evidence type="ECO:0000313" key="1">
    <source>
        <dbReference type="EMBL" id="MDT0646533.1"/>
    </source>
</evidence>
<name>A0ABU3CJK6_9FLAO</name>
<dbReference type="RefSeq" id="WP_311494697.1">
    <property type="nucleotide sequence ID" value="NZ_JAVRHO010000008.1"/>
</dbReference>
<proteinExistence type="predicted"/>
<organism evidence="1 2">
    <name type="scientific">Autumnicola lenta</name>
    <dbReference type="NCBI Taxonomy" id="3075593"/>
    <lineage>
        <taxon>Bacteria</taxon>
        <taxon>Pseudomonadati</taxon>
        <taxon>Bacteroidota</taxon>
        <taxon>Flavobacteriia</taxon>
        <taxon>Flavobacteriales</taxon>
        <taxon>Flavobacteriaceae</taxon>
        <taxon>Autumnicola</taxon>
    </lineage>
</organism>
<comment type="caution">
    <text evidence="1">The sequence shown here is derived from an EMBL/GenBank/DDBJ whole genome shotgun (WGS) entry which is preliminary data.</text>
</comment>
<dbReference type="EMBL" id="JAVRHO010000008">
    <property type="protein sequence ID" value="MDT0646533.1"/>
    <property type="molecule type" value="Genomic_DNA"/>
</dbReference>